<feature type="transmembrane region" description="Helical" evidence="1">
    <location>
        <begin position="133"/>
        <end position="154"/>
    </location>
</feature>
<dbReference type="Proteomes" id="UP000761264">
    <property type="component" value="Unassembled WGS sequence"/>
</dbReference>
<proteinExistence type="predicted"/>
<keyword evidence="1" id="KW-0472">Membrane</keyword>
<gene>
    <name evidence="2" type="ORF">HBA54_17040</name>
</gene>
<protein>
    <submittedName>
        <fullName evidence="2">DUF2937 family protein</fullName>
    </submittedName>
</protein>
<comment type="caution">
    <text evidence="2">The sequence shown here is derived from an EMBL/GenBank/DDBJ whole genome shotgun (WGS) entry which is preliminary data.</text>
</comment>
<dbReference type="InterPro" id="IPR022584">
    <property type="entry name" value="DUF2937"/>
</dbReference>
<keyword evidence="1" id="KW-0812">Transmembrane</keyword>
<dbReference type="EMBL" id="JAAQPH010000013">
    <property type="protein sequence ID" value="NIA70316.1"/>
    <property type="molecule type" value="Genomic_DNA"/>
</dbReference>
<keyword evidence="3" id="KW-1185">Reference proteome</keyword>
<evidence type="ECO:0000256" key="1">
    <source>
        <dbReference type="SAM" id="Phobius"/>
    </source>
</evidence>
<accession>A0A967EZI6</accession>
<dbReference type="AlphaFoldDB" id="A0A967EZI6"/>
<dbReference type="RefSeq" id="WP_167226782.1">
    <property type="nucleotide sequence ID" value="NZ_JAAQPH010000013.1"/>
</dbReference>
<dbReference type="Pfam" id="PF11157">
    <property type="entry name" value="DUF2937"/>
    <property type="match status" value="1"/>
</dbReference>
<reference evidence="2" key="1">
    <citation type="submission" date="2020-03" db="EMBL/GenBank/DDBJ databases">
        <title>Genome of Pelagibius litoralis DSM 21314T.</title>
        <authorList>
            <person name="Wang G."/>
        </authorList>
    </citation>
    <scope>NUCLEOTIDE SEQUENCE</scope>
    <source>
        <strain evidence="2">DSM 21314</strain>
    </source>
</reference>
<organism evidence="2 3">
    <name type="scientific">Pelagibius litoralis</name>
    <dbReference type="NCBI Taxonomy" id="374515"/>
    <lineage>
        <taxon>Bacteria</taxon>
        <taxon>Pseudomonadati</taxon>
        <taxon>Pseudomonadota</taxon>
        <taxon>Alphaproteobacteria</taxon>
        <taxon>Rhodospirillales</taxon>
        <taxon>Rhodovibrionaceae</taxon>
        <taxon>Pelagibius</taxon>
    </lineage>
</organism>
<keyword evidence="1" id="KW-1133">Transmembrane helix</keyword>
<name>A0A967EZI6_9PROT</name>
<evidence type="ECO:0000313" key="2">
    <source>
        <dbReference type="EMBL" id="NIA70316.1"/>
    </source>
</evidence>
<evidence type="ECO:0000313" key="3">
    <source>
        <dbReference type="Proteomes" id="UP000761264"/>
    </source>
</evidence>
<sequence length="164" mass="17875">MFARFFYTLFAAAGGAGFSQFPEYLAHYLQRLGGRIDQARVRVSEIKEDAAEKGMSVPDYIASFTASDPHGLEGERMRESFFDLADMETAYAALTSAPTLQRPVTFIEHFDSGLVGATLGDFAPALPLTPEGFIYGATGALAGLLLCGGSRRVLRRRKNRKVEA</sequence>